<evidence type="ECO:0000313" key="9">
    <source>
        <dbReference type="Proteomes" id="UP000015520"/>
    </source>
</evidence>
<keyword evidence="8" id="KW-0282">Flagellum</keyword>
<dbReference type="NCBIfam" id="TIGR01396">
    <property type="entry name" value="FlgB"/>
    <property type="match status" value="1"/>
</dbReference>
<comment type="similarity">
    <text evidence="2 6">Belongs to the flagella basal body rod proteins family.</text>
</comment>
<dbReference type="PANTHER" id="PTHR30435:SF12">
    <property type="entry name" value="FLAGELLAR BASAL BODY ROD PROTEIN FLGB"/>
    <property type="match status" value="1"/>
</dbReference>
<evidence type="ECO:0000256" key="5">
    <source>
        <dbReference type="ARBA" id="ARBA00024934"/>
    </source>
</evidence>
<dbReference type="PANTHER" id="PTHR30435">
    <property type="entry name" value="FLAGELLAR PROTEIN"/>
    <property type="match status" value="1"/>
</dbReference>
<dbReference type="eggNOG" id="COG1815">
    <property type="taxonomic scope" value="Bacteria"/>
</dbReference>
<dbReference type="InterPro" id="IPR006300">
    <property type="entry name" value="FlgB"/>
</dbReference>
<comment type="caution">
    <text evidence="8">The sequence shown here is derived from an EMBL/GenBank/DDBJ whole genome shotgun (WGS) entry which is preliminary data.</text>
</comment>
<reference evidence="8 9" key="1">
    <citation type="submission" date="2013-07" db="EMBL/GenBank/DDBJ databases">
        <title>Sulfurimonas hongkongensis AST-10 Genome Sequencing.</title>
        <authorList>
            <person name="Cai L."/>
            <person name="Zhang T."/>
        </authorList>
    </citation>
    <scope>NUCLEOTIDE SEQUENCE [LARGE SCALE GENOMIC DNA]</scope>
    <source>
        <strain evidence="8 9">AST-10</strain>
    </source>
</reference>
<gene>
    <name evidence="8" type="ORF">M947_06290</name>
</gene>
<comment type="function">
    <text evidence="5 6">Structural component of flagellum, the bacterial motility apparatus. Part of the rod structure of flagellar basal body.</text>
</comment>
<organism evidence="8 9">
    <name type="scientific">Sulfurimonas hongkongensis</name>
    <dbReference type="NCBI Taxonomy" id="1172190"/>
    <lineage>
        <taxon>Bacteria</taxon>
        <taxon>Pseudomonadati</taxon>
        <taxon>Campylobacterota</taxon>
        <taxon>Epsilonproteobacteria</taxon>
        <taxon>Campylobacterales</taxon>
        <taxon>Sulfurimonadaceae</taxon>
        <taxon>Sulfurimonas</taxon>
    </lineage>
</organism>
<dbReference type="RefSeq" id="WP_021287521.1">
    <property type="nucleotide sequence ID" value="NZ_AUPZ01000007.1"/>
</dbReference>
<name>T0KRE5_9BACT</name>
<evidence type="ECO:0000259" key="7">
    <source>
        <dbReference type="Pfam" id="PF00460"/>
    </source>
</evidence>
<dbReference type="Pfam" id="PF00460">
    <property type="entry name" value="Flg_bb_rod"/>
    <property type="match status" value="1"/>
</dbReference>
<comment type="subunit">
    <text evidence="6">The basal body constitutes a major portion of the flagellar organelle and consists of a number of rings mounted on a central rod.</text>
</comment>
<feature type="domain" description="Flagellar basal body rod protein N-terminal" evidence="7">
    <location>
        <begin position="15"/>
        <end position="36"/>
    </location>
</feature>
<keyword evidence="8" id="KW-0969">Cilium</keyword>
<keyword evidence="8" id="KW-0966">Cell projection</keyword>
<comment type="subcellular location">
    <subcellularLocation>
        <location evidence="1 6">Bacterial flagellum basal body</location>
    </subcellularLocation>
</comment>
<dbReference type="GO" id="GO:0030694">
    <property type="term" value="C:bacterial-type flagellum basal body, rod"/>
    <property type="evidence" value="ECO:0007669"/>
    <property type="project" value="InterPro"/>
</dbReference>
<dbReference type="PIRSF" id="PIRSF002889">
    <property type="entry name" value="Rod_FlgB"/>
    <property type="match status" value="1"/>
</dbReference>
<sequence length="143" mass="16094">MSIEVSRAHDIVDKALDYRAIRQDMIASNIANADTPFYRPRDISFQETLMAKKAEIFNDAKDKLELAQTDSSHIPLQHEKDSSRATTFYRDGHMARNDGNSVDLDVETTEMSKNSVMFNALVMARKKSSSIFKSVLEASSKTS</sequence>
<dbReference type="PROSITE" id="PS00588">
    <property type="entry name" value="FLAGELLA_BB_ROD"/>
    <property type="match status" value="1"/>
</dbReference>
<keyword evidence="9" id="KW-1185">Reference proteome</keyword>
<evidence type="ECO:0000256" key="6">
    <source>
        <dbReference type="PIRNR" id="PIRNR002889"/>
    </source>
</evidence>
<evidence type="ECO:0000313" key="8">
    <source>
        <dbReference type="EMBL" id="EQB39599.1"/>
    </source>
</evidence>
<protein>
    <recommendedName>
        <fullName evidence="3 6">Flagellar basal body rod protein FlgB</fullName>
    </recommendedName>
</protein>
<dbReference type="InterPro" id="IPR019776">
    <property type="entry name" value="Flagellar_basal_body_rod_CS"/>
</dbReference>
<proteinExistence type="inferred from homology"/>
<evidence type="ECO:0000256" key="2">
    <source>
        <dbReference type="ARBA" id="ARBA00009677"/>
    </source>
</evidence>
<dbReference type="STRING" id="1172190.M947_06290"/>
<evidence type="ECO:0000256" key="4">
    <source>
        <dbReference type="ARBA" id="ARBA00023143"/>
    </source>
</evidence>
<dbReference type="Proteomes" id="UP000015520">
    <property type="component" value="Unassembled WGS sequence"/>
</dbReference>
<keyword evidence="4 6" id="KW-0975">Bacterial flagellum</keyword>
<dbReference type="OrthoDB" id="9788334at2"/>
<evidence type="ECO:0000256" key="1">
    <source>
        <dbReference type="ARBA" id="ARBA00004117"/>
    </source>
</evidence>
<dbReference type="InterPro" id="IPR001444">
    <property type="entry name" value="Flag_bb_rod_N"/>
</dbReference>
<dbReference type="EMBL" id="AUPZ01000007">
    <property type="protein sequence ID" value="EQB39599.1"/>
    <property type="molecule type" value="Genomic_DNA"/>
</dbReference>
<dbReference type="GO" id="GO:0071978">
    <property type="term" value="P:bacterial-type flagellum-dependent swarming motility"/>
    <property type="evidence" value="ECO:0007669"/>
    <property type="project" value="TreeGrafter"/>
</dbReference>
<dbReference type="AlphaFoldDB" id="T0KRE5"/>
<evidence type="ECO:0000256" key="3">
    <source>
        <dbReference type="ARBA" id="ARBA00014376"/>
    </source>
</evidence>
<accession>T0KRE5</accession>
<dbReference type="PATRIC" id="fig|1172190.3.peg.1221"/>